<protein>
    <submittedName>
        <fullName evidence="2">Peptide deformylase</fullName>
    </submittedName>
</protein>
<comment type="similarity">
    <text evidence="1">Belongs to the polypeptide deformylase family.</text>
</comment>
<name>A0A397RRK7_9MOLU</name>
<accession>A0A397RRK7</accession>
<evidence type="ECO:0000313" key="3">
    <source>
        <dbReference type="Proteomes" id="UP000266506"/>
    </source>
</evidence>
<evidence type="ECO:0000256" key="1">
    <source>
        <dbReference type="ARBA" id="ARBA00010759"/>
    </source>
</evidence>
<dbReference type="Pfam" id="PF01327">
    <property type="entry name" value="Pep_deformylase"/>
    <property type="match status" value="1"/>
</dbReference>
<sequence length="147" mass="17286">MPIWHFFFIDMIKNIIKDVEFLKKPSSNLSKDDLFIAEDLKDTLSFHRKNCVGMAANMIGYSKNIIIFINEKEEMEIMIHPVILKKEGEYQTEEGCLSLTGVRKCIRHKKIKVEYMTLDFKKRIKTYTGFTAEIIEHEMDHLQGIII</sequence>
<dbReference type="PANTHER" id="PTHR10458:SF22">
    <property type="entry name" value="PEPTIDE DEFORMYLASE"/>
    <property type="match status" value="1"/>
</dbReference>
<keyword evidence="3" id="KW-1185">Reference proteome</keyword>
<dbReference type="PANTHER" id="PTHR10458">
    <property type="entry name" value="PEPTIDE DEFORMYLASE"/>
    <property type="match status" value="1"/>
</dbReference>
<dbReference type="Gene3D" id="3.90.45.10">
    <property type="entry name" value="Peptide deformylase"/>
    <property type="match status" value="1"/>
</dbReference>
<organism evidence="2 3">
    <name type="scientific">Anaeroplasma bactoclasticum</name>
    <dbReference type="NCBI Taxonomy" id="2088"/>
    <lineage>
        <taxon>Bacteria</taxon>
        <taxon>Bacillati</taxon>
        <taxon>Mycoplasmatota</taxon>
        <taxon>Mollicutes</taxon>
        <taxon>Anaeroplasmatales</taxon>
        <taxon>Anaeroplasmataceae</taxon>
        <taxon>Anaeroplasma</taxon>
    </lineage>
</organism>
<dbReference type="SUPFAM" id="SSF56420">
    <property type="entry name" value="Peptide deformylase"/>
    <property type="match status" value="1"/>
</dbReference>
<dbReference type="PIRSF" id="PIRSF004749">
    <property type="entry name" value="Pep_def"/>
    <property type="match status" value="1"/>
</dbReference>
<reference evidence="2 3" key="1">
    <citation type="submission" date="2018-08" db="EMBL/GenBank/DDBJ databases">
        <title>Genomic Encyclopedia of Archaeal and Bacterial Type Strains, Phase II (KMG-II): from individual species to whole genera.</title>
        <authorList>
            <person name="Goeker M."/>
        </authorList>
    </citation>
    <scope>NUCLEOTIDE SEQUENCE [LARGE SCALE GENOMIC DNA]</scope>
    <source>
        <strain evidence="2 3">ATCC 27112</strain>
    </source>
</reference>
<comment type="caution">
    <text evidence="2">The sequence shown here is derived from an EMBL/GenBank/DDBJ whole genome shotgun (WGS) entry which is preliminary data.</text>
</comment>
<dbReference type="CDD" id="cd00487">
    <property type="entry name" value="Pep_deformylase"/>
    <property type="match status" value="1"/>
</dbReference>
<dbReference type="Proteomes" id="UP000266506">
    <property type="component" value="Unassembled WGS sequence"/>
</dbReference>
<dbReference type="EMBL" id="QXEV01000010">
    <property type="protein sequence ID" value="RIA75792.1"/>
    <property type="molecule type" value="Genomic_DNA"/>
</dbReference>
<dbReference type="InParanoid" id="A0A397RRK7"/>
<dbReference type="InterPro" id="IPR036821">
    <property type="entry name" value="Peptide_deformylase_sf"/>
</dbReference>
<dbReference type="GO" id="GO:0042586">
    <property type="term" value="F:peptide deformylase activity"/>
    <property type="evidence" value="ECO:0007669"/>
    <property type="project" value="InterPro"/>
</dbReference>
<proteinExistence type="inferred from homology"/>
<dbReference type="AlphaFoldDB" id="A0A397RRK7"/>
<dbReference type="NCBIfam" id="NF006670">
    <property type="entry name" value="PRK09218.1"/>
    <property type="match status" value="1"/>
</dbReference>
<dbReference type="InterPro" id="IPR023635">
    <property type="entry name" value="Peptide_deformylase"/>
</dbReference>
<dbReference type="PRINTS" id="PR01576">
    <property type="entry name" value="PDEFORMYLASE"/>
</dbReference>
<evidence type="ECO:0000313" key="2">
    <source>
        <dbReference type="EMBL" id="RIA75792.1"/>
    </source>
</evidence>
<gene>
    <name evidence="2" type="ORF">EI71_01089</name>
</gene>